<dbReference type="GO" id="GO:0003755">
    <property type="term" value="F:peptidyl-prolyl cis-trans isomerase activity"/>
    <property type="evidence" value="ECO:0007669"/>
    <property type="project" value="UniProtKB-KW"/>
</dbReference>
<protein>
    <recommendedName>
        <fullName evidence="1">peptidylprolyl isomerase</fullName>
        <ecNumber evidence="1">5.2.1.8</ecNumber>
    </recommendedName>
</protein>
<evidence type="ECO:0000256" key="1">
    <source>
        <dbReference type="ARBA" id="ARBA00013194"/>
    </source>
</evidence>
<dbReference type="Gene3D" id="2.40.100.10">
    <property type="entry name" value="Cyclophilin-like"/>
    <property type="match status" value="1"/>
</dbReference>
<evidence type="ECO:0000313" key="6">
    <source>
        <dbReference type="EMBL" id="PKQ68821.1"/>
    </source>
</evidence>
<feature type="signal peptide" evidence="4">
    <location>
        <begin position="1"/>
        <end position="20"/>
    </location>
</feature>
<dbReference type="RefSeq" id="WP_101308473.1">
    <property type="nucleotide sequence ID" value="NZ_MVDE01000003.1"/>
</dbReference>
<keyword evidence="7" id="KW-1185">Reference proteome</keyword>
<dbReference type="InterPro" id="IPR002130">
    <property type="entry name" value="Cyclophilin-type_PPIase_dom"/>
</dbReference>
<evidence type="ECO:0000256" key="3">
    <source>
        <dbReference type="ARBA" id="ARBA00023235"/>
    </source>
</evidence>
<dbReference type="Proteomes" id="UP000233618">
    <property type="component" value="Unassembled WGS sequence"/>
</dbReference>
<comment type="caution">
    <text evidence="6">The sequence shown here is derived from an EMBL/GenBank/DDBJ whole genome shotgun (WGS) entry which is preliminary data.</text>
</comment>
<dbReference type="PROSITE" id="PS50072">
    <property type="entry name" value="CSA_PPIASE_2"/>
    <property type="match status" value="1"/>
</dbReference>
<sequence length="192" mass="21453">MKHIYLLLVSVIALADFASAQNPKVEIATTLGTIELEIFKDKAPITANYFLENVNNNVFKDACFYRVVRMDNQPNNDIKIEVIQGGLFFDSIVDQKPAIAHETTKETGILHTDSVISMARNQPGSASTEFFICIGDQPNLDFEGMRNPDGQGFAAFGKVIKGMDVVKLIQQQKDDEQMLVERIDILSITRIQ</sequence>
<feature type="chain" id="PRO_5014859093" description="peptidylprolyl isomerase" evidence="4">
    <location>
        <begin position="21"/>
        <end position="192"/>
    </location>
</feature>
<gene>
    <name evidence="6" type="ORF">BZG01_03665</name>
</gene>
<dbReference type="SUPFAM" id="SSF50891">
    <property type="entry name" value="Cyclophilin-like"/>
    <property type="match status" value="1"/>
</dbReference>
<dbReference type="InterPro" id="IPR044666">
    <property type="entry name" value="Cyclophilin_A-like"/>
</dbReference>
<dbReference type="Pfam" id="PF00160">
    <property type="entry name" value="Pro_isomerase"/>
    <property type="match status" value="1"/>
</dbReference>
<dbReference type="PANTHER" id="PTHR45625">
    <property type="entry name" value="PEPTIDYL-PROLYL CIS-TRANS ISOMERASE-RELATED"/>
    <property type="match status" value="1"/>
</dbReference>
<dbReference type="PANTHER" id="PTHR45625:SF4">
    <property type="entry name" value="PEPTIDYLPROLYL ISOMERASE DOMAIN AND WD REPEAT-CONTAINING PROTEIN 1"/>
    <property type="match status" value="1"/>
</dbReference>
<proteinExistence type="predicted"/>
<dbReference type="AlphaFoldDB" id="A0A2N3IET8"/>
<accession>A0A2N3IET8</accession>
<dbReference type="EC" id="5.2.1.8" evidence="1"/>
<evidence type="ECO:0000259" key="5">
    <source>
        <dbReference type="PROSITE" id="PS50072"/>
    </source>
</evidence>
<feature type="domain" description="PPIase cyclophilin-type" evidence="5">
    <location>
        <begin position="29"/>
        <end position="192"/>
    </location>
</feature>
<name>A0A2N3IET8_9BACT</name>
<dbReference type="InterPro" id="IPR029000">
    <property type="entry name" value="Cyclophilin-like_dom_sf"/>
</dbReference>
<dbReference type="EMBL" id="MVDE01000003">
    <property type="protein sequence ID" value="PKQ68821.1"/>
    <property type="molecule type" value="Genomic_DNA"/>
</dbReference>
<organism evidence="6 7">
    <name type="scientific">Labilibaculum manganireducens</name>
    <dbReference type="NCBI Taxonomy" id="1940525"/>
    <lineage>
        <taxon>Bacteria</taxon>
        <taxon>Pseudomonadati</taxon>
        <taxon>Bacteroidota</taxon>
        <taxon>Bacteroidia</taxon>
        <taxon>Marinilabiliales</taxon>
        <taxon>Marinifilaceae</taxon>
        <taxon>Labilibaculum</taxon>
    </lineage>
</organism>
<reference evidence="6 7" key="1">
    <citation type="journal article" date="2017" name="Front. Microbiol.">
        <title>Labilibaculum manganireducens gen. nov., sp. nov. and Labilibaculum filiforme sp. nov., Novel Bacteroidetes Isolated from Subsurface Sediments of the Baltic Sea.</title>
        <authorList>
            <person name="Vandieken V."/>
            <person name="Marshall I.P."/>
            <person name="Niemann H."/>
            <person name="Engelen B."/>
            <person name="Cypionka H."/>
        </authorList>
    </citation>
    <scope>NUCLEOTIDE SEQUENCE [LARGE SCALE GENOMIC DNA]</scope>
    <source>
        <strain evidence="6 7">59.10-2M</strain>
    </source>
</reference>
<evidence type="ECO:0000256" key="2">
    <source>
        <dbReference type="ARBA" id="ARBA00023110"/>
    </source>
</evidence>
<keyword evidence="3" id="KW-0413">Isomerase</keyword>
<keyword evidence="2" id="KW-0697">Rotamase</keyword>
<evidence type="ECO:0000256" key="4">
    <source>
        <dbReference type="SAM" id="SignalP"/>
    </source>
</evidence>
<keyword evidence="4" id="KW-0732">Signal</keyword>
<evidence type="ECO:0000313" key="7">
    <source>
        <dbReference type="Proteomes" id="UP000233618"/>
    </source>
</evidence>